<keyword evidence="4 5" id="KW-0472">Membrane</keyword>
<keyword evidence="2 5" id="KW-0812">Transmembrane</keyword>
<dbReference type="KEGG" id="cmr:Cycma_2246"/>
<dbReference type="InterPro" id="IPR050307">
    <property type="entry name" value="Sterol_Desaturase_Related"/>
</dbReference>
<keyword evidence="3 5" id="KW-1133">Transmembrane helix</keyword>
<dbReference type="GO" id="GO:0005506">
    <property type="term" value="F:iron ion binding"/>
    <property type="evidence" value="ECO:0007669"/>
    <property type="project" value="InterPro"/>
</dbReference>
<comment type="subcellular location">
    <subcellularLocation>
        <location evidence="1">Membrane</location>
    </subcellularLocation>
</comment>
<evidence type="ECO:0000256" key="4">
    <source>
        <dbReference type="ARBA" id="ARBA00023136"/>
    </source>
</evidence>
<dbReference type="AlphaFoldDB" id="G0J4Z4"/>
<dbReference type="PANTHER" id="PTHR11863">
    <property type="entry name" value="STEROL DESATURASE"/>
    <property type="match status" value="1"/>
</dbReference>
<dbReference type="GO" id="GO:0016020">
    <property type="term" value="C:membrane"/>
    <property type="evidence" value="ECO:0007669"/>
    <property type="project" value="UniProtKB-SubCell"/>
</dbReference>
<accession>G0J4Z4</accession>
<protein>
    <submittedName>
        <fullName evidence="7">Fatty acid hydroxylase</fullName>
    </submittedName>
</protein>
<gene>
    <name evidence="7" type="ordered locus">Cycma_2246</name>
</gene>
<dbReference type="InterPro" id="IPR006694">
    <property type="entry name" value="Fatty_acid_hydroxylase"/>
</dbReference>
<evidence type="ECO:0000313" key="8">
    <source>
        <dbReference type="Proteomes" id="UP000001635"/>
    </source>
</evidence>
<dbReference type="eggNOG" id="COG3000">
    <property type="taxonomic scope" value="Bacteria"/>
</dbReference>
<organism evidence="7 8">
    <name type="scientific">Cyclobacterium marinum (strain ATCC 25205 / DSM 745 / LMG 13164 / NCIMB 1802)</name>
    <name type="common">Flectobacillus marinus</name>
    <dbReference type="NCBI Taxonomy" id="880070"/>
    <lineage>
        <taxon>Bacteria</taxon>
        <taxon>Pseudomonadati</taxon>
        <taxon>Bacteroidota</taxon>
        <taxon>Cytophagia</taxon>
        <taxon>Cytophagales</taxon>
        <taxon>Cyclobacteriaceae</taxon>
        <taxon>Cyclobacterium</taxon>
    </lineage>
</organism>
<feature type="transmembrane region" description="Helical" evidence="5">
    <location>
        <begin position="141"/>
        <end position="160"/>
    </location>
</feature>
<dbReference type="GO" id="GO:0016491">
    <property type="term" value="F:oxidoreductase activity"/>
    <property type="evidence" value="ECO:0007669"/>
    <property type="project" value="InterPro"/>
</dbReference>
<evidence type="ECO:0000313" key="7">
    <source>
        <dbReference type="EMBL" id="AEL25988.1"/>
    </source>
</evidence>
<evidence type="ECO:0000259" key="6">
    <source>
        <dbReference type="Pfam" id="PF04116"/>
    </source>
</evidence>
<feature type="transmembrane region" description="Helical" evidence="5">
    <location>
        <begin position="73"/>
        <end position="92"/>
    </location>
</feature>
<feature type="transmembrane region" description="Helical" evidence="5">
    <location>
        <begin position="166"/>
        <end position="187"/>
    </location>
</feature>
<dbReference type="STRING" id="880070.Cycma_2246"/>
<dbReference type="Pfam" id="PF04116">
    <property type="entry name" value="FA_hydroxylase"/>
    <property type="match status" value="1"/>
</dbReference>
<dbReference type="EMBL" id="CP002955">
    <property type="protein sequence ID" value="AEL25988.1"/>
    <property type="molecule type" value="Genomic_DNA"/>
</dbReference>
<evidence type="ECO:0000256" key="1">
    <source>
        <dbReference type="ARBA" id="ARBA00004370"/>
    </source>
</evidence>
<evidence type="ECO:0000256" key="2">
    <source>
        <dbReference type="ARBA" id="ARBA00022692"/>
    </source>
</evidence>
<name>G0J4Z4_CYCMS</name>
<dbReference type="RefSeq" id="WP_014020281.1">
    <property type="nucleotide sequence ID" value="NC_015914.1"/>
</dbReference>
<dbReference type="GO" id="GO:0008610">
    <property type="term" value="P:lipid biosynthetic process"/>
    <property type="evidence" value="ECO:0007669"/>
    <property type="project" value="InterPro"/>
</dbReference>
<feature type="domain" description="Fatty acid hydroxylase" evidence="6">
    <location>
        <begin position="107"/>
        <end position="234"/>
    </location>
</feature>
<sequence>MEPLIEHILYDYSYFSLFAISFGYFLLLYFGLAPLFLAVCRLLESRNLLHKISSEKVSCLQVAFEIKHSFRSIIVFGFSILPIVFIIRLGVVELLPNTWYTVLGGIIVLFLWNEVHFYFVHRLMHWRLMMKHVHYIHHKSYTPTVYSVYSFHWFEALLLSTVPLTIMPFMSFSILAVFIFPLVSILLNFAGHCNYRFGDGIGKGWRHFGTYHNEHHGKGRKNYGFALHFLDKIFAGQKR</sequence>
<proteinExistence type="predicted"/>
<evidence type="ECO:0000256" key="5">
    <source>
        <dbReference type="SAM" id="Phobius"/>
    </source>
</evidence>
<reference evidence="8" key="1">
    <citation type="submission" date="2011-07" db="EMBL/GenBank/DDBJ databases">
        <title>The complete genome of Cyclobacterium marinum DSM 745.</title>
        <authorList>
            <person name="Lucas S."/>
            <person name="Han J."/>
            <person name="Lapidus A."/>
            <person name="Bruce D."/>
            <person name="Goodwin L."/>
            <person name="Pitluck S."/>
            <person name="Peters L."/>
            <person name="Kyrpides N."/>
            <person name="Mavromatis K."/>
            <person name="Ivanova N."/>
            <person name="Ovchinnikova G."/>
            <person name="Chertkov O."/>
            <person name="Detter J.C."/>
            <person name="Tapia R."/>
            <person name="Han C."/>
            <person name="Land M."/>
            <person name="Hauser L."/>
            <person name="Markowitz V."/>
            <person name="Cheng J.-F."/>
            <person name="Hugenholtz P."/>
            <person name="Woyke T."/>
            <person name="Wu D."/>
            <person name="Tindall B."/>
            <person name="Schuetze A."/>
            <person name="Brambilla E."/>
            <person name="Klenk H.-P."/>
            <person name="Eisen J.A."/>
        </authorList>
    </citation>
    <scope>NUCLEOTIDE SEQUENCE [LARGE SCALE GENOMIC DNA]</scope>
    <source>
        <strain evidence="8">ATCC 25205 / DSM 745 / LMG 13164 / NCIMB 1802</strain>
    </source>
</reference>
<feature type="transmembrane region" description="Helical" evidence="5">
    <location>
        <begin position="12"/>
        <end position="43"/>
    </location>
</feature>
<feature type="transmembrane region" description="Helical" evidence="5">
    <location>
        <begin position="98"/>
        <end position="120"/>
    </location>
</feature>
<dbReference type="Proteomes" id="UP000001635">
    <property type="component" value="Chromosome"/>
</dbReference>
<evidence type="ECO:0000256" key="3">
    <source>
        <dbReference type="ARBA" id="ARBA00022989"/>
    </source>
</evidence>
<dbReference type="HOGENOM" id="CLU_047036_6_2_10"/>
<keyword evidence="8" id="KW-1185">Reference proteome</keyword>